<dbReference type="GO" id="GO:0006620">
    <property type="term" value="P:post-translational protein targeting to endoplasmic reticulum membrane"/>
    <property type="evidence" value="ECO:0007669"/>
    <property type="project" value="TreeGrafter"/>
</dbReference>
<dbReference type="GO" id="GO:0072380">
    <property type="term" value="C:TRC complex"/>
    <property type="evidence" value="ECO:0007669"/>
    <property type="project" value="TreeGrafter"/>
</dbReference>
<evidence type="ECO:0000256" key="2">
    <source>
        <dbReference type="ARBA" id="ARBA00022803"/>
    </source>
</evidence>
<dbReference type="PANTHER" id="PTHR45831:SF2">
    <property type="entry name" value="LD24721P"/>
    <property type="match status" value="1"/>
</dbReference>
<dbReference type="GO" id="GO:0016020">
    <property type="term" value="C:membrane"/>
    <property type="evidence" value="ECO:0007669"/>
    <property type="project" value="TreeGrafter"/>
</dbReference>
<protein>
    <submittedName>
        <fullName evidence="4">Tetratricopeptide repeat protein, putative</fullName>
    </submittedName>
</protein>
<keyword evidence="3" id="KW-0175">Coiled coil</keyword>
<organism evidence="4 5">
    <name type="scientific">Plasmodium vinckei</name>
    <dbReference type="NCBI Taxonomy" id="5860"/>
    <lineage>
        <taxon>Eukaryota</taxon>
        <taxon>Sar</taxon>
        <taxon>Alveolata</taxon>
        <taxon>Apicomplexa</taxon>
        <taxon>Aconoidasida</taxon>
        <taxon>Haemosporida</taxon>
        <taxon>Plasmodiidae</taxon>
        <taxon>Plasmodium</taxon>
        <taxon>Plasmodium (Vinckeia)</taxon>
    </lineage>
</organism>
<evidence type="ECO:0000256" key="3">
    <source>
        <dbReference type="SAM" id="Coils"/>
    </source>
</evidence>
<dbReference type="AlphaFoldDB" id="A0A6V7SFF2"/>
<dbReference type="EMBL" id="LR865425">
    <property type="protein sequence ID" value="CAD2097823.1"/>
    <property type="molecule type" value="Genomic_DNA"/>
</dbReference>
<dbReference type="InterPro" id="IPR011990">
    <property type="entry name" value="TPR-like_helical_dom_sf"/>
</dbReference>
<dbReference type="SMART" id="SM00028">
    <property type="entry name" value="TPR"/>
    <property type="match status" value="3"/>
</dbReference>
<dbReference type="PANTHER" id="PTHR45831">
    <property type="entry name" value="LD24721P"/>
    <property type="match status" value="1"/>
</dbReference>
<dbReference type="InterPro" id="IPR019734">
    <property type="entry name" value="TPR_rpt"/>
</dbReference>
<feature type="coiled-coil region" evidence="3">
    <location>
        <begin position="42"/>
        <end position="70"/>
    </location>
</feature>
<dbReference type="VEuPathDB" id="PlasmoDB:PVSEL_0401220"/>
<dbReference type="Pfam" id="PF13414">
    <property type="entry name" value="TPR_11"/>
    <property type="match status" value="1"/>
</dbReference>
<evidence type="ECO:0000256" key="1">
    <source>
        <dbReference type="ARBA" id="ARBA00022737"/>
    </source>
</evidence>
<evidence type="ECO:0000313" key="4">
    <source>
        <dbReference type="EMBL" id="CAD2097823.1"/>
    </source>
</evidence>
<dbReference type="SUPFAM" id="SSF48452">
    <property type="entry name" value="TPR-like"/>
    <property type="match status" value="1"/>
</dbReference>
<accession>A0A6V7SFF2</accession>
<proteinExistence type="predicted"/>
<sequence length="1007" mass="119887">MKGSQINYCVPKDDEINSFLDRVDNVTLKIKNLLEGKISVDEIEQEEKRIILEKRAKEIKEEEKKEKEKENFIMGKRGGGDKDNYLYFCKSCLVEFNYKLDFCKRCNNAVISKDERKKELFDKVENYKFLKNKRNERREIWNKYLTSSQNKNNKKITSYEKWAYYEPSSDTFDEDEKTLCLPKQDPNFQILEKKIDDDIQKRKEKKQIADRIKLNGNKYFKEKKYIQAIECYNNVIDICKDYLEAYNNLALCYIKTYRYEQAIENCNQIIDYYNLFNSSFSISKDILFKAYFRKGFSFYKLLLFDKALNNFNMAISFNNYDTELLELTNKCKLIVLDQTKYTSSNSDAGCVSSFDNIDNIDNIENIFIKLEHVDIIKNEEVFLSELKNVKKVVKKNELDRLKFCSYLYKKKNDKQVSADKTKHISRGVTFLVFLVQKLKEIMIYINRQIGMDILSKNMTVGDEKWHTTINTSKNCMSKNLIKCCNTIIDIIMVVLNKNYYYSDFCIECVKPILIFYFIRTKFDKLKCAYFLHSISQNANARKHFDEDIFQIYDIALENFFILINNYIQKELETYDEGRKKKYEHVRNKIIESEQISKFNINKEYIISSQNCKNFKKNEKKDKLEKKIIDMCKEKYEIVNLFGILSNLALSPNILNMIEKKFIKYLLNIIIYIIELFYYAEKNVNTYYLSFFINILKSKQIQLLFVNTILDDIFYFISNLQNIDILKSVLTIILNLTMGWNEELAISTASQNKKKIKKKISQNCFKKIITLINSNDKDIRDTAFLLLSRFYLYSYFGHISIEGISTNNEKNTLQNGNPQLKDKLLRENEMAIKLDDHTFSIFINRIYFLFKNKIYLEKACINFVSNLSKYTNFINICLLTKNKNNNEIYNYFYNILEYINYIYSENWKNNEYNMEKDIPIVFNSTLIFFIQLLKNFFITNISNKYEDIIKIIKKNIPYIVTKMDSVEKKINKNISIFLSYCFLTPELKSEVMHVYGNDTNQIHRALIG</sequence>
<dbReference type="Proteomes" id="UP000515697">
    <property type="component" value="Chromosome PVSEL_04"/>
</dbReference>
<keyword evidence="1" id="KW-0677">Repeat</keyword>
<dbReference type="VEuPathDB" id="PlasmoDB:PVPCR_0401250"/>
<dbReference type="Gene3D" id="1.25.40.10">
    <property type="entry name" value="Tetratricopeptide repeat domain"/>
    <property type="match status" value="1"/>
</dbReference>
<reference evidence="4 5" key="1">
    <citation type="submission" date="2020-08" db="EMBL/GenBank/DDBJ databases">
        <authorList>
            <person name="Ramaprasad A."/>
        </authorList>
    </citation>
    <scope>NUCLEOTIDE SEQUENCE [LARGE SCALE GENOMIC DNA]</scope>
</reference>
<gene>
    <name evidence="4" type="ORF">PVSEL_0401220</name>
</gene>
<dbReference type="VEuPathDB" id="PlasmoDB:PVLDE_0401220"/>
<name>A0A6V7SFF2_PLAVN</name>
<dbReference type="InterPro" id="IPR047150">
    <property type="entry name" value="SGT"/>
</dbReference>
<evidence type="ECO:0000313" key="5">
    <source>
        <dbReference type="Proteomes" id="UP000515697"/>
    </source>
</evidence>
<dbReference type="VEuPathDB" id="PlasmoDB:PVVCY_0401100"/>
<dbReference type="VEuPathDB" id="PlasmoDB:PVBDA_0401210"/>
<dbReference type="GO" id="GO:0060090">
    <property type="term" value="F:molecular adaptor activity"/>
    <property type="evidence" value="ECO:0007669"/>
    <property type="project" value="TreeGrafter"/>
</dbReference>
<keyword evidence="2" id="KW-0802">TPR repeat</keyword>